<proteinExistence type="predicted"/>
<sequence>MTRRAWTAVSVGAVVGLTWAAGLRVWMAQLVGEESTVGWLTLALVLLPGAGVGALLGWATGLRAEGLAAPRWVVLAPALFAVALLDPEILAALVRTGEGVGALLVVVTALTGGVALARRRWSAGRVVALVVWVLGMTVITLMGTMTAPLSTARGAWVCLLGGSLLGVLSVASTLGHPEGSALRDGALPWVGAVAGLAWAGSLRGFMAEVVGDGSGVSWIGTFGWVLLPGTLAGALLGWAAAERRRGRPHRVLVWSPLLFVAVLLPGLADLGGMLEDGVGGGAVGVPLALVVGAYAVAARRAWVRAVCGVTFVAALAVWVLTATAVGGPRFALDNPYGIWTTILYLGLLVTGAVATAIPLRGVAHERAAPGHDDAPPRCAGRRVVEVTPRQGGAGGVSAPPPG</sequence>
<keyword evidence="3" id="KW-1185">Reference proteome</keyword>
<feature type="transmembrane region" description="Helical" evidence="1">
    <location>
        <begin position="251"/>
        <end position="268"/>
    </location>
</feature>
<dbReference type="Proteomes" id="UP000219688">
    <property type="component" value="Unassembled WGS sequence"/>
</dbReference>
<dbReference type="AlphaFoldDB" id="A0A285VI42"/>
<reference evidence="3" key="1">
    <citation type="submission" date="2017-08" db="EMBL/GenBank/DDBJ databases">
        <authorList>
            <person name="Varghese N."/>
            <person name="Submissions S."/>
        </authorList>
    </citation>
    <scope>NUCLEOTIDE SEQUENCE [LARGE SCALE GENOMIC DNA]</scope>
    <source>
        <strain evidence="3">USBA17B2</strain>
    </source>
</reference>
<name>A0A285VI42_9MICO</name>
<protein>
    <submittedName>
        <fullName evidence="2">Uncharacterized protein</fullName>
    </submittedName>
</protein>
<evidence type="ECO:0000313" key="2">
    <source>
        <dbReference type="EMBL" id="SOC53745.1"/>
    </source>
</evidence>
<accession>A0A285VI42</accession>
<feature type="transmembrane region" description="Helical" evidence="1">
    <location>
        <begin position="336"/>
        <end position="357"/>
    </location>
</feature>
<dbReference type="RefSeq" id="WP_097187157.1">
    <property type="nucleotide sequence ID" value="NZ_OBQK01000002.1"/>
</dbReference>
<feature type="transmembrane region" description="Helical" evidence="1">
    <location>
        <begin position="305"/>
        <end position="324"/>
    </location>
</feature>
<keyword evidence="1" id="KW-0472">Membrane</keyword>
<feature type="transmembrane region" description="Helical" evidence="1">
    <location>
        <begin position="100"/>
        <end position="117"/>
    </location>
</feature>
<feature type="transmembrane region" description="Helical" evidence="1">
    <location>
        <begin position="129"/>
        <end position="148"/>
    </location>
</feature>
<keyword evidence="1" id="KW-0812">Transmembrane</keyword>
<evidence type="ECO:0000256" key="1">
    <source>
        <dbReference type="SAM" id="Phobius"/>
    </source>
</evidence>
<feature type="transmembrane region" description="Helical" evidence="1">
    <location>
        <begin position="154"/>
        <end position="174"/>
    </location>
</feature>
<gene>
    <name evidence="2" type="ORF">SAMN05421879_102103</name>
</gene>
<dbReference type="EMBL" id="OBQK01000002">
    <property type="protein sequence ID" value="SOC53745.1"/>
    <property type="molecule type" value="Genomic_DNA"/>
</dbReference>
<feature type="transmembrane region" description="Helical" evidence="1">
    <location>
        <begin position="218"/>
        <end position="239"/>
    </location>
</feature>
<organism evidence="2 3">
    <name type="scientific">Ornithinimicrobium cerasi</name>
    <dbReference type="NCBI Taxonomy" id="2248773"/>
    <lineage>
        <taxon>Bacteria</taxon>
        <taxon>Bacillati</taxon>
        <taxon>Actinomycetota</taxon>
        <taxon>Actinomycetes</taxon>
        <taxon>Micrococcales</taxon>
        <taxon>Ornithinimicrobiaceae</taxon>
        <taxon>Ornithinimicrobium</taxon>
    </lineage>
</organism>
<feature type="transmembrane region" description="Helical" evidence="1">
    <location>
        <begin position="280"/>
        <end position="298"/>
    </location>
</feature>
<keyword evidence="1" id="KW-1133">Transmembrane helix</keyword>
<feature type="transmembrane region" description="Helical" evidence="1">
    <location>
        <begin position="72"/>
        <end position="94"/>
    </location>
</feature>
<evidence type="ECO:0000313" key="3">
    <source>
        <dbReference type="Proteomes" id="UP000219688"/>
    </source>
</evidence>
<feature type="transmembrane region" description="Helical" evidence="1">
    <location>
        <begin position="36"/>
        <end position="60"/>
    </location>
</feature>
<feature type="transmembrane region" description="Helical" evidence="1">
    <location>
        <begin position="186"/>
        <end position="206"/>
    </location>
</feature>